<feature type="signal peptide" evidence="4">
    <location>
        <begin position="1"/>
        <end position="21"/>
    </location>
</feature>
<organism evidence="6 7">
    <name type="scientific">Roseibium sediminicola</name>
    <dbReference type="NCBI Taxonomy" id="2933272"/>
    <lineage>
        <taxon>Bacteria</taxon>
        <taxon>Pseudomonadati</taxon>
        <taxon>Pseudomonadota</taxon>
        <taxon>Alphaproteobacteria</taxon>
        <taxon>Hyphomicrobiales</taxon>
        <taxon>Stappiaceae</taxon>
        <taxon>Roseibium</taxon>
    </lineage>
</organism>
<dbReference type="Gene3D" id="3.40.50.2300">
    <property type="match status" value="2"/>
</dbReference>
<evidence type="ECO:0000313" key="6">
    <source>
        <dbReference type="EMBL" id="MCK7612891.1"/>
    </source>
</evidence>
<reference evidence="6" key="1">
    <citation type="submission" date="2022-04" db="EMBL/GenBank/DDBJ databases">
        <title>Roseibium sp. CAU 1639 isolated from mud.</title>
        <authorList>
            <person name="Kim W."/>
        </authorList>
    </citation>
    <scope>NUCLEOTIDE SEQUENCE</scope>
    <source>
        <strain evidence="6">CAU 1639</strain>
    </source>
</reference>
<keyword evidence="3" id="KW-0029">Amino-acid transport</keyword>
<proteinExistence type="inferred from homology"/>
<evidence type="ECO:0000256" key="2">
    <source>
        <dbReference type="ARBA" id="ARBA00022729"/>
    </source>
</evidence>
<sequence length="378" mass="40080">MFKQLAATASVLALLTGGALAEPVKVGMITTLSGGGAGLGIDVRDGFLLAVKQAGNEDLEVIVEDDQRKPDVAVQLADKLVQSEKVDVLTGIIWSNLAMAVVPSVTAQGKFYLSPNAGPSALAGKGCHPNYFNVAWQNDNLHEAAGAYAKEAGYKNSFILAPNYPAGQDALTGYKRFYGGDLAGEIYTKLGQTDYAAELAQIRASGADSVFFFLPGGMGISFLKQYADSGIDLPVAGPAFSFDQGILQAVGDAALGVKNTSQWNKDLDNDANKAFVESFQAEYGRLPSLYASQGFDTANLLLSAMAKADVKDADAFRAALEAADFASTRGDFKFGPNHHPIQDIYVREVIKEGDVYTNKIIGTALEDRADAYAAECKM</sequence>
<evidence type="ECO:0000259" key="5">
    <source>
        <dbReference type="Pfam" id="PF13458"/>
    </source>
</evidence>
<dbReference type="InterPro" id="IPR028082">
    <property type="entry name" value="Peripla_BP_I"/>
</dbReference>
<dbReference type="PANTHER" id="PTHR30483:SF6">
    <property type="entry name" value="PERIPLASMIC BINDING PROTEIN OF ABC TRANSPORTER FOR NATURAL AMINO ACIDS"/>
    <property type="match status" value="1"/>
</dbReference>
<accession>A0ABT0GTW6</accession>
<comment type="similarity">
    <text evidence="1">Belongs to the leucine-binding protein family.</text>
</comment>
<dbReference type="InterPro" id="IPR051010">
    <property type="entry name" value="BCAA_transport"/>
</dbReference>
<comment type="caution">
    <text evidence="6">The sequence shown here is derived from an EMBL/GenBank/DDBJ whole genome shotgun (WGS) entry which is preliminary data.</text>
</comment>
<dbReference type="Pfam" id="PF13458">
    <property type="entry name" value="Peripla_BP_6"/>
    <property type="match status" value="1"/>
</dbReference>
<dbReference type="InterPro" id="IPR028081">
    <property type="entry name" value="Leu-bd"/>
</dbReference>
<keyword evidence="2 4" id="KW-0732">Signal</keyword>
<dbReference type="EMBL" id="JALNMJ010000007">
    <property type="protein sequence ID" value="MCK7612891.1"/>
    <property type="molecule type" value="Genomic_DNA"/>
</dbReference>
<gene>
    <name evidence="6" type="ORF">M0H32_12015</name>
</gene>
<feature type="chain" id="PRO_5045798334" evidence="4">
    <location>
        <begin position="22"/>
        <end position="378"/>
    </location>
</feature>
<keyword evidence="7" id="KW-1185">Reference proteome</keyword>
<evidence type="ECO:0000256" key="1">
    <source>
        <dbReference type="ARBA" id="ARBA00010062"/>
    </source>
</evidence>
<keyword evidence="3" id="KW-0813">Transport</keyword>
<evidence type="ECO:0000313" key="7">
    <source>
        <dbReference type="Proteomes" id="UP001431221"/>
    </source>
</evidence>
<dbReference type="SUPFAM" id="SSF53822">
    <property type="entry name" value="Periplasmic binding protein-like I"/>
    <property type="match status" value="1"/>
</dbReference>
<dbReference type="RefSeq" id="WP_248154220.1">
    <property type="nucleotide sequence ID" value="NZ_JALNMJ010000007.1"/>
</dbReference>
<dbReference type="Proteomes" id="UP001431221">
    <property type="component" value="Unassembled WGS sequence"/>
</dbReference>
<dbReference type="PANTHER" id="PTHR30483">
    <property type="entry name" value="LEUCINE-SPECIFIC-BINDING PROTEIN"/>
    <property type="match status" value="1"/>
</dbReference>
<protein>
    <submittedName>
        <fullName evidence="6">ABC transporter substrate-binding protein</fullName>
    </submittedName>
</protein>
<evidence type="ECO:0000256" key="3">
    <source>
        <dbReference type="ARBA" id="ARBA00022970"/>
    </source>
</evidence>
<evidence type="ECO:0000256" key="4">
    <source>
        <dbReference type="SAM" id="SignalP"/>
    </source>
</evidence>
<feature type="domain" description="Leucine-binding protein" evidence="5">
    <location>
        <begin position="23"/>
        <end position="353"/>
    </location>
</feature>
<dbReference type="CDD" id="cd06359">
    <property type="entry name" value="PBP1_Nba-like"/>
    <property type="match status" value="1"/>
</dbReference>
<name>A0ABT0GTW6_9HYPH</name>